<evidence type="ECO:0008006" key="3">
    <source>
        <dbReference type="Google" id="ProtNLM"/>
    </source>
</evidence>
<comment type="caution">
    <text evidence="1">The sequence shown here is derived from an EMBL/GenBank/DDBJ whole genome shotgun (WGS) entry which is preliminary data.</text>
</comment>
<gene>
    <name evidence="1" type="ORF">M2280_005367</name>
</gene>
<evidence type="ECO:0000313" key="1">
    <source>
        <dbReference type="EMBL" id="MDH6284115.1"/>
    </source>
</evidence>
<dbReference type="EMBL" id="JARXVC010000018">
    <property type="protein sequence ID" value="MDH6284115.1"/>
    <property type="molecule type" value="Genomic_DNA"/>
</dbReference>
<accession>A0ABT6MIH8</accession>
<dbReference type="RefSeq" id="WP_280763356.1">
    <property type="nucleotide sequence ID" value="NZ_JARXVC010000018.1"/>
</dbReference>
<dbReference type="Proteomes" id="UP001160334">
    <property type="component" value="Unassembled WGS sequence"/>
</dbReference>
<protein>
    <recommendedName>
        <fullName evidence="3">Transposase</fullName>
    </recommendedName>
</protein>
<reference evidence="1 2" key="1">
    <citation type="submission" date="2023-04" db="EMBL/GenBank/DDBJ databases">
        <title>Forest soil microbial communities from Buena Vista Peninsula, Colon Province, Panama.</title>
        <authorList>
            <person name="Bouskill N."/>
        </authorList>
    </citation>
    <scope>NUCLEOTIDE SEQUENCE [LARGE SCALE GENOMIC DNA]</scope>
    <source>
        <strain evidence="1 2">CFH S0262</strain>
    </source>
</reference>
<sequence>MRTGHGSRSSALPAFWQFTGIGKNNRTILDTRAGHIVDSAGLIALDAI</sequence>
<evidence type="ECO:0000313" key="2">
    <source>
        <dbReference type="Proteomes" id="UP001160334"/>
    </source>
</evidence>
<keyword evidence="2" id="KW-1185">Reference proteome</keyword>
<proteinExistence type="predicted"/>
<organism evidence="1 2">
    <name type="scientific">Prescottella agglutinans</name>
    <dbReference type="NCBI Taxonomy" id="1644129"/>
    <lineage>
        <taxon>Bacteria</taxon>
        <taxon>Bacillati</taxon>
        <taxon>Actinomycetota</taxon>
        <taxon>Actinomycetes</taxon>
        <taxon>Mycobacteriales</taxon>
        <taxon>Nocardiaceae</taxon>
        <taxon>Prescottella</taxon>
    </lineage>
</organism>
<name>A0ABT6MIH8_9NOCA</name>